<dbReference type="HAMAP" id="MF_00004">
    <property type="entry name" value="Aden_phosphoribosyltr"/>
    <property type="match status" value="1"/>
</dbReference>
<dbReference type="PANTHER" id="PTHR32315:SF3">
    <property type="entry name" value="ADENINE PHOSPHORIBOSYLTRANSFERASE"/>
    <property type="match status" value="1"/>
</dbReference>
<organism evidence="14 15">
    <name type="scientific">Nostocoides australiense Ben110</name>
    <dbReference type="NCBI Taxonomy" id="1193182"/>
    <lineage>
        <taxon>Bacteria</taxon>
        <taxon>Bacillati</taxon>
        <taxon>Actinomycetota</taxon>
        <taxon>Actinomycetes</taxon>
        <taxon>Micrococcales</taxon>
        <taxon>Intrasporangiaceae</taxon>
        <taxon>Nostocoides</taxon>
    </lineage>
</organism>
<evidence type="ECO:0000313" key="14">
    <source>
        <dbReference type="EMBL" id="CCH75462.1"/>
    </source>
</evidence>
<dbReference type="OrthoDB" id="9803963at2"/>
<keyword evidence="11 12" id="KW-0660">Purine salvage</keyword>
<dbReference type="Pfam" id="PF00156">
    <property type="entry name" value="Pribosyltran"/>
    <property type="match status" value="1"/>
</dbReference>
<dbReference type="FunFam" id="3.40.50.2020:FF:000004">
    <property type="entry name" value="Adenine phosphoribosyltransferase"/>
    <property type="match status" value="1"/>
</dbReference>
<comment type="caution">
    <text evidence="14">The sequence shown here is derived from an EMBL/GenBank/DDBJ whole genome shotgun (WGS) entry which is preliminary data.</text>
</comment>
<dbReference type="GO" id="GO:0006168">
    <property type="term" value="P:adenine salvage"/>
    <property type="evidence" value="ECO:0007669"/>
    <property type="project" value="InterPro"/>
</dbReference>
<evidence type="ECO:0000256" key="6">
    <source>
        <dbReference type="ARBA" id="ARBA00011738"/>
    </source>
</evidence>
<evidence type="ECO:0000256" key="4">
    <source>
        <dbReference type="ARBA" id="ARBA00004659"/>
    </source>
</evidence>
<dbReference type="InterPro" id="IPR029057">
    <property type="entry name" value="PRTase-like"/>
</dbReference>
<dbReference type="EMBL" id="CAJA01000499">
    <property type="protein sequence ID" value="CCH75462.1"/>
    <property type="molecule type" value="Genomic_DNA"/>
</dbReference>
<comment type="subcellular location">
    <subcellularLocation>
        <location evidence="3 12">Cytoplasm</location>
    </subcellularLocation>
</comment>
<comment type="function">
    <text evidence="2 12">Catalyzes a salvage reaction resulting in the formation of AMP, that is energically less costly than de novo synthesis.</text>
</comment>
<dbReference type="GO" id="GO:0003999">
    <property type="term" value="F:adenine phosphoribosyltransferase activity"/>
    <property type="evidence" value="ECO:0007669"/>
    <property type="project" value="UniProtKB-UniRule"/>
</dbReference>
<feature type="domain" description="Phosphoribosyltransferase" evidence="13">
    <location>
        <begin position="50"/>
        <end position="150"/>
    </location>
</feature>
<dbReference type="NCBIfam" id="TIGR01090">
    <property type="entry name" value="apt"/>
    <property type="match status" value="1"/>
</dbReference>
<dbReference type="GO" id="GO:0044209">
    <property type="term" value="P:AMP salvage"/>
    <property type="evidence" value="ECO:0007669"/>
    <property type="project" value="UniProtKB-UniRule"/>
</dbReference>
<comment type="pathway">
    <text evidence="4 12">Purine metabolism; AMP biosynthesis via salvage pathway; AMP from adenine: step 1/1.</text>
</comment>
<evidence type="ECO:0000313" key="15">
    <source>
        <dbReference type="Proteomes" id="UP000035763"/>
    </source>
</evidence>
<dbReference type="AlphaFoldDB" id="W6K1V3"/>
<accession>W6K1V3</accession>
<name>W6K1V3_9MICO</name>
<dbReference type="GO" id="GO:0006166">
    <property type="term" value="P:purine ribonucleoside salvage"/>
    <property type="evidence" value="ECO:0007669"/>
    <property type="project" value="UniProtKB-UniRule"/>
</dbReference>
<keyword evidence="9 12" id="KW-0328">Glycosyltransferase</keyword>
<keyword evidence="8 12" id="KW-0963">Cytoplasm</keyword>
<protein>
    <recommendedName>
        <fullName evidence="7 12">Adenine phosphoribosyltransferase</fullName>
        <shortName evidence="12">APRT</shortName>
        <ecNumber evidence="7 12">2.4.2.7</ecNumber>
    </recommendedName>
</protein>
<evidence type="ECO:0000256" key="10">
    <source>
        <dbReference type="ARBA" id="ARBA00022679"/>
    </source>
</evidence>
<evidence type="ECO:0000256" key="1">
    <source>
        <dbReference type="ARBA" id="ARBA00000868"/>
    </source>
</evidence>
<evidence type="ECO:0000256" key="2">
    <source>
        <dbReference type="ARBA" id="ARBA00003968"/>
    </source>
</evidence>
<dbReference type="GO" id="GO:0002055">
    <property type="term" value="F:adenine binding"/>
    <property type="evidence" value="ECO:0007669"/>
    <property type="project" value="TreeGrafter"/>
</dbReference>
<dbReference type="RefSeq" id="WP_048695960.1">
    <property type="nucleotide sequence ID" value="NZ_HG764815.1"/>
</dbReference>
<proteinExistence type="inferred from homology"/>
<dbReference type="SUPFAM" id="SSF53271">
    <property type="entry name" value="PRTase-like"/>
    <property type="match status" value="1"/>
</dbReference>
<comment type="subunit">
    <text evidence="6 12">Homodimer.</text>
</comment>
<evidence type="ECO:0000256" key="9">
    <source>
        <dbReference type="ARBA" id="ARBA00022676"/>
    </source>
</evidence>
<dbReference type="Proteomes" id="UP000035763">
    <property type="component" value="Unassembled WGS sequence"/>
</dbReference>
<dbReference type="GO" id="GO:0016208">
    <property type="term" value="F:AMP binding"/>
    <property type="evidence" value="ECO:0007669"/>
    <property type="project" value="TreeGrafter"/>
</dbReference>
<dbReference type="NCBIfam" id="NF002636">
    <property type="entry name" value="PRK02304.1-5"/>
    <property type="match status" value="1"/>
</dbReference>
<evidence type="ECO:0000256" key="3">
    <source>
        <dbReference type="ARBA" id="ARBA00004496"/>
    </source>
</evidence>
<dbReference type="InterPro" id="IPR050054">
    <property type="entry name" value="UPRTase/APRTase"/>
</dbReference>
<dbReference type="InterPro" id="IPR005764">
    <property type="entry name" value="Ade_phspho_trans"/>
</dbReference>
<dbReference type="CDD" id="cd06223">
    <property type="entry name" value="PRTases_typeI"/>
    <property type="match status" value="1"/>
</dbReference>
<evidence type="ECO:0000256" key="7">
    <source>
        <dbReference type="ARBA" id="ARBA00011893"/>
    </source>
</evidence>
<dbReference type="UniPathway" id="UPA00588">
    <property type="reaction ID" value="UER00646"/>
</dbReference>
<keyword evidence="10 12" id="KW-0808">Transferase</keyword>
<evidence type="ECO:0000259" key="13">
    <source>
        <dbReference type="Pfam" id="PF00156"/>
    </source>
</evidence>
<sequence>MSEISAVVSAHLRDVPDFPSPGILFKDIGPLIGDAQAFAAVTEHWRLRHQHRVDAVAGIDARGFIFGGALALALGVGFVPVRKAGKLPGPTVEKSYDLEYGSATLAVQRDALEPGQRVVVIDDVLATGGTARAACELIEEVDGKVTAFEVVLELAALDGRAKLSRWPVEALASS</sequence>
<gene>
    <name evidence="12 14" type="primary">apt</name>
    <name evidence="14" type="ORF">BN11_720001</name>
</gene>
<dbReference type="STRING" id="1193182.BN11_720001"/>
<dbReference type="NCBIfam" id="NF002634">
    <property type="entry name" value="PRK02304.1-3"/>
    <property type="match status" value="1"/>
</dbReference>
<evidence type="ECO:0000256" key="8">
    <source>
        <dbReference type="ARBA" id="ARBA00022490"/>
    </source>
</evidence>
<evidence type="ECO:0000256" key="11">
    <source>
        <dbReference type="ARBA" id="ARBA00022726"/>
    </source>
</evidence>
<comment type="catalytic activity">
    <reaction evidence="1 12">
        <text>AMP + diphosphate = 5-phospho-alpha-D-ribose 1-diphosphate + adenine</text>
        <dbReference type="Rhea" id="RHEA:16609"/>
        <dbReference type="ChEBI" id="CHEBI:16708"/>
        <dbReference type="ChEBI" id="CHEBI:33019"/>
        <dbReference type="ChEBI" id="CHEBI:58017"/>
        <dbReference type="ChEBI" id="CHEBI:456215"/>
        <dbReference type="EC" id="2.4.2.7"/>
    </reaction>
</comment>
<evidence type="ECO:0000256" key="5">
    <source>
        <dbReference type="ARBA" id="ARBA00008391"/>
    </source>
</evidence>
<keyword evidence="15" id="KW-1185">Reference proteome</keyword>
<dbReference type="EC" id="2.4.2.7" evidence="7 12"/>
<dbReference type="InterPro" id="IPR000836">
    <property type="entry name" value="PRTase_dom"/>
</dbReference>
<evidence type="ECO:0000256" key="12">
    <source>
        <dbReference type="HAMAP-Rule" id="MF_00004"/>
    </source>
</evidence>
<comment type="similarity">
    <text evidence="5 12">Belongs to the purine/pyrimidine phosphoribosyltransferase family.</text>
</comment>
<dbReference type="Gene3D" id="3.40.50.2020">
    <property type="match status" value="1"/>
</dbReference>
<dbReference type="PANTHER" id="PTHR32315">
    <property type="entry name" value="ADENINE PHOSPHORIBOSYLTRANSFERASE"/>
    <property type="match status" value="1"/>
</dbReference>
<reference evidence="14 15" key="1">
    <citation type="journal article" date="2013" name="ISME J.">
        <title>A metabolic model for members of the genus Tetrasphaera involved in enhanced biological phosphorus removal.</title>
        <authorList>
            <person name="Kristiansen R."/>
            <person name="Nguyen H.T.T."/>
            <person name="Saunders A.M."/>
            <person name="Nielsen J.L."/>
            <person name="Wimmer R."/>
            <person name="Le V.Q."/>
            <person name="McIlroy S.J."/>
            <person name="Petrovski S."/>
            <person name="Seviour R.J."/>
            <person name="Calteau A."/>
            <person name="Nielsen K.L."/>
            <person name="Nielsen P.H."/>
        </authorList>
    </citation>
    <scope>NUCLEOTIDE SEQUENCE [LARGE SCALE GENOMIC DNA]</scope>
    <source>
        <strain evidence="14 15">Ben110</strain>
    </source>
</reference>
<dbReference type="GO" id="GO:0005737">
    <property type="term" value="C:cytoplasm"/>
    <property type="evidence" value="ECO:0007669"/>
    <property type="project" value="UniProtKB-SubCell"/>
</dbReference>